<protein>
    <submittedName>
        <fullName evidence="1">Uncharacterized protein</fullName>
    </submittedName>
</protein>
<dbReference type="InParanoid" id="Q5JGU2"/>
<proteinExistence type="predicted"/>
<dbReference type="KEGG" id="tko:TK1346"/>
<sequence>MTLLMKGTGGSRVLKHNLVSITPSGNIESGIMFIENASGGTTSGAILYLLVIGEGGDYVSA</sequence>
<dbReference type="EnsemblBacteria" id="BAD85535">
    <property type="protein sequence ID" value="BAD85535"/>
    <property type="gene ID" value="TK1346"/>
</dbReference>
<name>Q5JGU2_THEKO</name>
<dbReference type="AlphaFoldDB" id="Q5JGU2"/>
<reference evidence="1 2" key="1">
    <citation type="journal article" date="2005" name="Genome Res.">
        <title>Complete genome sequence of the hyperthermophilic archaeon Thermococcus kodakaraensis KOD1 and comparison with Pyrococcus genomes.</title>
        <authorList>
            <person name="Fukui T."/>
            <person name="Atomi H."/>
            <person name="Kanai T."/>
            <person name="Matsumi R."/>
            <person name="Fujiwara S."/>
            <person name="Imanaka T."/>
        </authorList>
    </citation>
    <scope>NUCLEOTIDE SEQUENCE [LARGE SCALE GENOMIC DNA]</scope>
    <source>
        <strain evidence="2">ATCC BAA-918 / JCM 12380 / KOD1</strain>
    </source>
</reference>
<gene>
    <name evidence="1" type="ordered locus">TK1346</name>
</gene>
<dbReference type="EMBL" id="AP006878">
    <property type="protein sequence ID" value="BAD85535.1"/>
    <property type="molecule type" value="Genomic_DNA"/>
</dbReference>
<dbReference type="STRING" id="69014.TK1346"/>
<keyword evidence="2" id="KW-1185">Reference proteome</keyword>
<dbReference type="HOGENOM" id="CLU_2911733_0_0_2"/>
<organism evidence="1 2">
    <name type="scientific">Thermococcus kodakarensis (strain ATCC BAA-918 / JCM 12380 / KOD1)</name>
    <name type="common">Pyrococcus kodakaraensis (strain KOD1)</name>
    <dbReference type="NCBI Taxonomy" id="69014"/>
    <lineage>
        <taxon>Archaea</taxon>
        <taxon>Methanobacteriati</taxon>
        <taxon>Methanobacteriota</taxon>
        <taxon>Thermococci</taxon>
        <taxon>Thermococcales</taxon>
        <taxon>Thermococcaceae</taxon>
        <taxon>Thermococcus</taxon>
    </lineage>
</organism>
<dbReference type="Proteomes" id="UP000000536">
    <property type="component" value="Chromosome"/>
</dbReference>
<accession>Q5JGU2</accession>
<evidence type="ECO:0000313" key="1">
    <source>
        <dbReference type="EMBL" id="BAD85535.1"/>
    </source>
</evidence>
<evidence type="ECO:0000313" key="2">
    <source>
        <dbReference type="Proteomes" id="UP000000536"/>
    </source>
</evidence>